<feature type="transmembrane region" description="Helical" evidence="1">
    <location>
        <begin position="241"/>
        <end position="262"/>
    </location>
</feature>
<keyword evidence="1" id="KW-1133">Transmembrane helix</keyword>
<proteinExistence type="predicted"/>
<evidence type="ECO:0000313" key="2">
    <source>
        <dbReference type="EMBL" id="NYG32995.1"/>
    </source>
</evidence>
<comment type="caution">
    <text evidence="2">The sequence shown here is derived from an EMBL/GenBank/DDBJ whole genome shotgun (WGS) entry which is preliminary data.</text>
</comment>
<sequence>MTGPGDDLSAGAASSLEGQPPWDLIALLTLAFIVFGWMALAVSYNPSHGAQFAFESFHTVALHQFQTLPWDRFLHEMHTTYGPAFYALVGSLHLPTDGVRAVGLVMHLVSTLVLLQVGLRIGAPWQRAALLSAAFFVSPFQFGPALWGHPDALATLLMMLGLGATMLPGRGTHRSVSIALLPVTVLVHQAGAAVVAASCLDDLRLKRYADMAVKLVVTSAMLYLLYRVWDGFTPPSLQTAARINTRAFLMAFTLLVLGLHAWDRLNTRTRGIVLLARFTLLWPLFTLVYALSDPFAAGGFVFSRLDALEGGRLPVNLASPALMALVVAWCWRSLLGYRLSTAQITLGAAVLATGSALYLKDVDFFFWPLLLIRLVRWGAQRPSVRDALMRSAVVWTLVSLTLATLSYSQL</sequence>
<name>A0A7Y9QWY3_9BURK</name>
<evidence type="ECO:0000313" key="3">
    <source>
        <dbReference type="Proteomes" id="UP000518288"/>
    </source>
</evidence>
<evidence type="ECO:0000256" key="1">
    <source>
        <dbReference type="SAM" id="Phobius"/>
    </source>
</evidence>
<keyword evidence="3" id="KW-1185">Reference proteome</keyword>
<keyword evidence="1" id="KW-0472">Membrane</keyword>
<dbReference type="EMBL" id="JACCFH010000001">
    <property type="protein sequence ID" value="NYG32995.1"/>
    <property type="molecule type" value="Genomic_DNA"/>
</dbReference>
<evidence type="ECO:0008006" key="4">
    <source>
        <dbReference type="Google" id="ProtNLM"/>
    </source>
</evidence>
<dbReference type="Proteomes" id="UP000518288">
    <property type="component" value="Unassembled WGS sequence"/>
</dbReference>
<reference evidence="2 3" key="1">
    <citation type="submission" date="2020-07" db="EMBL/GenBank/DDBJ databases">
        <title>Genomic Encyclopedia of Archaeal and Bacterial Type Strains, Phase II (KMG-II): from individual species to whole genera.</title>
        <authorList>
            <person name="Goeker M."/>
        </authorList>
    </citation>
    <scope>NUCLEOTIDE SEQUENCE [LARGE SCALE GENOMIC DNA]</scope>
    <source>
        <strain evidence="2 3">DSM 21226</strain>
    </source>
</reference>
<feature type="transmembrane region" description="Helical" evidence="1">
    <location>
        <begin position="176"/>
        <end position="200"/>
    </location>
</feature>
<protein>
    <recommendedName>
        <fullName evidence="4">EpsG family protein</fullName>
    </recommendedName>
</protein>
<organism evidence="2 3">
    <name type="scientific">Sphaerotilus montanus</name>
    <dbReference type="NCBI Taxonomy" id="522889"/>
    <lineage>
        <taxon>Bacteria</taxon>
        <taxon>Pseudomonadati</taxon>
        <taxon>Pseudomonadota</taxon>
        <taxon>Betaproteobacteria</taxon>
        <taxon>Burkholderiales</taxon>
        <taxon>Sphaerotilaceae</taxon>
        <taxon>Sphaerotilus</taxon>
    </lineage>
</organism>
<accession>A0A7Y9QWY3</accession>
<feature type="transmembrane region" description="Helical" evidence="1">
    <location>
        <begin position="24"/>
        <end position="44"/>
    </location>
</feature>
<feature type="transmembrane region" description="Helical" evidence="1">
    <location>
        <begin position="212"/>
        <end position="229"/>
    </location>
</feature>
<dbReference type="AlphaFoldDB" id="A0A7Y9QWY3"/>
<feature type="transmembrane region" description="Helical" evidence="1">
    <location>
        <begin position="128"/>
        <end position="147"/>
    </location>
</feature>
<feature type="transmembrane region" description="Helical" evidence="1">
    <location>
        <begin position="274"/>
        <end position="292"/>
    </location>
</feature>
<keyword evidence="1" id="KW-0812">Transmembrane</keyword>
<feature type="transmembrane region" description="Helical" evidence="1">
    <location>
        <begin position="312"/>
        <end position="331"/>
    </location>
</feature>
<dbReference type="RefSeq" id="WP_179633813.1">
    <property type="nucleotide sequence ID" value="NZ_JACCFH010000001.1"/>
</dbReference>
<gene>
    <name evidence="2" type="ORF">BDD16_001981</name>
</gene>